<dbReference type="Gene3D" id="1.20.120.20">
    <property type="entry name" value="Apolipoprotein"/>
    <property type="match status" value="1"/>
</dbReference>
<evidence type="ECO:0000313" key="4">
    <source>
        <dbReference type="Proteomes" id="UP001314166"/>
    </source>
</evidence>
<feature type="coiled-coil region" evidence="1">
    <location>
        <begin position="22"/>
        <end position="151"/>
    </location>
</feature>
<accession>A0ABN9Z262</accession>
<evidence type="ECO:0000259" key="2">
    <source>
        <dbReference type="Pfam" id="PF20155"/>
    </source>
</evidence>
<feature type="coiled-coil region" evidence="1">
    <location>
        <begin position="197"/>
        <end position="253"/>
    </location>
</feature>
<proteinExistence type="predicted"/>
<dbReference type="EMBL" id="CAUZMB010000009">
    <property type="protein sequence ID" value="CAK1251484.1"/>
    <property type="molecule type" value="Genomic_DNA"/>
</dbReference>
<dbReference type="InterPro" id="IPR013491">
    <property type="entry name" value="Tape_meas_N"/>
</dbReference>
<reference evidence="3 4" key="1">
    <citation type="submission" date="2023-10" db="EMBL/GenBank/DDBJ databases">
        <authorList>
            <person name="Botero Cardona J."/>
        </authorList>
    </citation>
    <scope>NUCLEOTIDE SEQUENCE [LARGE SCALE GENOMIC DNA]</scope>
    <source>
        <strain evidence="3 4">R-55214</strain>
    </source>
</reference>
<feature type="domain" description="Tape measure protein N-terminal" evidence="2">
    <location>
        <begin position="286"/>
        <end position="469"/>
    </location>
</feature>
<dbReference type="Pfam" id="PF20155">
    <property type="entry name" value="TMP_3"/>
    <property type="match status" value="1"/>
</dbReference>
<name>A0ABN9Z262_9LACO</name>
<comment type="caution">
    <text evidence="3">The sequence shown here is derived from an EMBL/GenBank/DDBJ whole genome shotgun (WGS) entry which is preliminary data.</text>
</comment>
<dbReference type="RefSeq" id="WP_338348568.1">
    <property type="nucleotide sequence ID" value="NZ_CAUZMB010000009.1"/>
</dbReference>
<dbReference type="Proteomes" id="UP001314166">
    <property type="component" value="Unassembled WGS sequence"/>
</dbReference>
<gene>
    <name evidence="3" type="ORF">R55214_HHFBAMCI_01336</name>
</gene>
<evidence type="ECO:0000256" key="1">
    <source>
        <dbReference type="SAM" id="Coils"/>
    </source>
</evidence>
<protein>
    <submittedName>
        <fullName evidence="3">Phage-related protein</fullName>
    </submittedName>
</protein>
<keyword evidence="4" id="KW-1185">Reference proteome</keyword>
<dbReference type="NCBIfam" id="TIGR02675">
    <property type="entry name" value="tape_meas_nterm"/>
    <property type="match status" value="1"/>
</dbReference>
<keyword evidence="1" id="KW-0175">Coiled coil</keyword>
<sequence>MKISNEMATNLTLDISHAKGPLKDLTAEVKTANSEWKVQEAQLKAAGDAVGASKAKYDGLNRTVSEQKDKVEALKQSLANNNTETTKGRELQAYLTNELAKAERQLNSYNGQLNKAEEAYKYQSSGLAKVNNDLSHNTELTEANVRQLKAEGNESEANKVKLAGLTKTRDSLNKILKIQTDELDKLASTGDKNSEAYKKQELRVAQMSAKVAEANKDIKELNERNIKPKTSGIDSVKEKLDSMNSKVKETNSRFRDMLGAQLVATGIINAFSSIRSHITGVVSAGADYNKTMQGIQSSFDTFTNGNQKLNKQLTDNVVAIKNTSGYAENVGAAMTKAAYGVNQNQDSIKKLTNSFGVLGRAYGKNDDSMAASVKMFQQMSSTGKITSGSISKMDKQFKGFGNQLAKTMGVSRTQLDNFAKSGKISMQDVANAMNSLAATKPLALDNYYKTFDGFTNHFESRYKELSGKITAGFFNNSNTMLASLSKSLDGKQVDDAFSRLGDSVNKAANTIFGSFSKTFKTGKNPVVTFADDASKGIEKFGNFIANHAKDIQNFFEMVKDLGKAGFGTMGATLKIVLPILESLGKFAKNHPKAFKALAVAILGFNLALKGTIGVLGGMKKASDAFKFGKGLFVKVDEKTNEKELTKLGSAVKKTFTGIWSATKAIGRGLKWTAKLAWSGVKKSLSLIGKAAKGVGKGLKWTAKMAWSGVKKSLSLIGKAAKGVGKGLKWTAKIATNVAKKALTGLLSVGKMVGRGLKTAFEFAKSNPLLMIVSVIGLVIGALTELYQHNAKFRKFVNGMFKAVQEFIAPIGDFFSGIMKGIWDVISTYLGFVVKFWSTVWKGISTVASGIWNGISSFISGAIHGISSTISNVLSGISGTWKEVWGGISSFFGGLWDGIVNTVEKAIDKIKSVINGVKDVVGGIGKSIGKMIPHFARGGIVSQGDQVVMVNDGDGQDYKELIQLPNGKMTMTNQRNALIPLPIGTRIYSGEDTKQIMNRHGIKNYAKGGVVGGGNTYDIVNNYHPSTIIPISGVESSEGYELLNRSANSFSQPSSQPVQASNGDGAKLDQIITLLAMILGVNKEQLNSGHPSNNNALTALYQQMSRDNSMRKYQSI</sequence>
<evidence type="ECO:0000313" key="3">
    <source>
        <dbReference type="EMBL" id="CAK1251484.1"/>
    </source>
</evidence>
<dbReference type="Gene3D" id="1.10.287.1490">
    <property type="match status" value="1"/>
</dbReference>
<organism evidence="3 4">
    <name type="scientific">Fructobacillus evanidus</name>
    <dbReference type="NCBI Taxonomy" id="3064281"/>
    <lineage>
        <taxon>Bacteria</taxon>
        <taxon>Bacillati</taxon>
        <taxon>Bacillota</taxon>
        <taxon>Bacilli</taxon>
        <taxon>Lactobacillales</taxon>
        <taxon>Lactobacillaceae</taxon>
        <taxon>Fructobacillus</taxon>
    </lineage>
</organism>